<keyword evidence="8" id="KW-0479">Metal-binding</keyword>
<evidence type="ECO:0000256" key="5">
    <source>
        <dbReference type="ARBA" id="ARBA00022670"/>
    </source>
</evidence>
<evidence type="ECO:0000256" key="21">
    <source>
        <dbReference type="ARBA" id="ARBA00049244"/>
    </source>
</evidence>
<dbReference type="InterPro" id="IPR039537">
    <property type="entry name" value="Retrotran_Ty1/copia-like"/>
</dbReference>
<dbReference type="PANTHER" id="PTHR42648:SF11">
    <property type="entry name" value="TRANSPOSON TY4-P GAG-POL POLYPROTEIN"/>
    <property type="match status" value="1"/>
</dbReference>
<dbReference type="GO" id="GO:0015074">
    <property type="term" value="P:DNA integration"/>
    <property type="evidence" value="ECO:0007669"/>
    <property type="project" value="UniProtKB-KW"/>
</dbReference>
<evidence type="ECO:0000256" key="2">
    <source>
        <dbReference type="ARBA" id="ARBA00022578"/>
    </source>
</evidence>
<evidence type="ECO:0000256" key="11">
    <source>
        <dbReference type="ARBA" id="ARBA00022801"/>
    </source>
</evidence>
<dbReference type="GO" id="GO:0006397">
    <property type="term" value="P:mRNA processing"/>
    <property type="evidence" value="ECO:0007669"/>
    <property type="project" value="UniProtKB-KW"/>
</dbReference>
<gene>
    <name evidence="23" type="ORF">O181_034650</name>
</gene>
<feature type="domain" description="Integrase catalytic" evidence="22">
    <location>
        <begin position="498"/>
        <end position="662"/>
    </location>
</feature>
<dbReference type="GO" id="GO:0003723">
    <property type="term" value="F:RNA binding"/>
    <property type="evidence" value="ECO:0007669"/>
    <property type="project" value="UniProtKB-KW"/>
</dbReference>
<keyword evidence="3" id="KW-1188">Viral release from host cell</keyword>
<keyword evidence="18" id="KW-0917">Virion maturation</keyword>
<evidence type="ECO:0000256" key="3">
    <source>
        <dbReference type="ARBA" id="ARBA00022612"/>
    </source>
</evidence>
<keyword evidence="6" id="KW-0548">Nucleotidyltransferase</keyword>
<sequence>MADQKDKGLLQPVNQDDLAASSRIRRQLETKSLGNSLTPHLDKDGSNFHQWSTIVIGVATVKAIDQDLRHHTNDEDEARKVYALLRDRFDRISWSRVMTLWGDLVNGSDAAEDLNSHYLAIRNTIKNLKLSLPGGFTEENLLAIVFHHRNQQCFHDIANALDGKLAIDQAAHISPKDVLEVSERVMKRLNSSNQINVMAAAFSADRRFGETKQNISDAPNKYRQQLNARSEEWILKHILPDKPCFWCFEWGHWKQDCPVRLARKPKRANPHLKDPAIKIKKSSFLSHPALAKVDVFEEDSFFEAHVATVEAMKVFAELVLLDSGATHHVTNNRSLFQDFQPVDISLSVATAAKYPVVGVGTDGGQMVLKKTLYCPAIAGTVLSIGKFQQCDGRIDFVRGVFQLIQDGVTYYSQPCKDRWYLQILPSPSCHAITHSAATSELFHQHFAHFSLRVLEKMRHLKAVKGLPIDPLPLASHLCESCSFAKSTHKPFACESRDLVKAPGDVIVVDLVGPFPQSVQKHLYGLVIQDHFSSLVAFIPLRAKSEAVKEISGWLKTFAVLSGHQVKRLRSDNAGEFLSQVFKEGLQHLGITHETTVLYENHQNGKVERVIRTLSETARAIMLGKNVEVALWPWAFQHAAWVFNQILHANLDHTPWEIVTGMKPNISILRVFGFEMNDGDQSTYTYRKGAEVAVLWIHVDDGILVASSKSLMDKLREELSTSVQLKWDSAIHSIVGIEVQKIGHEFRLSQRTLIAKLIADHTNNFSPRQPLPNMVLKSEAARGLDREYLSKIGMILYLAQATRPDVTFLVNYLARFSMATNQHHWHALRHLISYLGTTIEESLVIRANTDEGSRSQHGYIGLLWGAPVVWDSKRQTCVASSTFQAEYMALAFGAKDFLWLINNLRFVLGGVIPHLYSDNMAAIKVARNEGSRKKAKHVEREYHVINELVVKKKVILSWVRSVEQLADIFTKNLGANKVQSFKKGIT</sequence>
<dbReference type="InterPro" id="IPR025724">
    <property type="entry name" value="GAG-pre-integrase_dom"/>
</dbReference>
<dbReference type="Pfam" id="PF00665">
    <property type="entry name" value="rve"/>
    <property type="match status" value="1"/>
</dbReference>
<name>A0A9Q3HAF1_9BASI</name>
<keyword evidence="17" id="KW-0808">Transferase</keyword>
<evidence type="ECO:0000256" key="1">
    <source>
        <dbReference type="ARBA" id="ARBA00002180"/>
    </source>
</evidence>
<keyword evidence="17" id="KW-0239">DNA-directed DNA polymerase</keyword>
<dbReference type="Pfam" id="PF22936">
    <property type="entry name" value="Pol_BBD"/>
    <property type="match status" value="1"/>
</dbReference>
<evidence type="ECO:0000256" key="20">
    <source>
        <dbReference type="ARBA" id="ARBA00048173"/>
    </source>
</evidence>
<keyword evidence="14" id="KW-0694">RNA-binding</keyword>
<keyword evidence="9" id="KW-0547">Nucleotide-binding</keyword>
<comment type="function">
    <text evidence="1">The aspartyl protease (PR) mediates the proteolytic cleavages of the Gag and Gag-Pol polyproteins after assembly of the VLP.</text>
</comment>
<dbReference type="GO" id="GO:0008233">
    <property type="term" value="F:peptidase activity"/>
    <property type="evidence" value="ECO:0007669"/>
    <property type="project" value="UniProtKB-KW"/>
</dbReference>
<dbReference type="GO" id="GO:0006310">
    <property type="term" value="P:DNA recombination"/>
    <property type="evidence" value="ECO:0007669"/>
    <property type="project" value="UniProtKB-KW"/>
</dbReference>
<keyword evidence="24" id="KW-1185">Reference proteome</keyword>
<evidence type="ECO:0000256" key="15">
    <source>
        <dbReference type="ARBA" id="ARBA00022908"/>
    </source>
</evidence>
<dbReference type="InterPro" id="IPR001584">
    <property type="entry name" value="Integrase_cat-core"/>
</dbReference>
<evidence type="ECO:0000256" key="7">
    <source>
        <dbReference type="ARBA" id="ARBA00022722"/>
    </source>
</evidence>
<dbReference type="PANTHER" id="PTHR42648">
    <property type="entry name" value="TRANSPOSASE, PUTATIVE-RELATED"/>
    <property type="match status" value="1"/>
</dbReference>
<dbReference type="InterPro" id="IPR054722">
    <property type="entry name" value="PolX-like_BBD"/>
</dbReference>
<dbReference type="InterPro" id="IPR036397">
    <property type="entry name" value="RNaseH_sf"/>
</dbReference>
<dbReference type="GO" id="GO:0004519">
    <property type="term" value="F:endonuclease activity"/>
    <property type="evidence" value="ECO:0007669"/>
    <property type="project" value="UniProtKB-KW"/>
</dbReference>
<keyword evidence="19" id="KW-0233">DNA recombination</keyword>
<dbReference type="GO" id="GO:0032196">
    <property type="term" value="P:transposition"/>
    <property type="evidence" value="ECO:0007669"/>
    <property type="project" value="UniProtKB-KW"/>
</dbReference>
<evidence type="ECO:0000256" key="16">
    <source>
        <dbReference type="ARBA" id="ARBA00022918"/>
    </source>
</evidence>
<evidence type="ECO:0000256" key="4">
    <source>
        <dbReference type="ARBA" id="ARBA00022664"/>
    </source>
</evidence>
<keyword evidence="15" id="KW-0229">DNA integration</keyword>
<proteinExistence type="predicted"/>
<dbReference type="Proteomes" id="UP000765509">
    <property type="component" value="Unassembled WGS sequence"/>
</dbReference>
<reference evidence="23" key="1">
    <citation type="submission" date="2021-03" db="EMBL/GenBank/DDBJ databases">
        <title>Draft genome sequence of rust myrtle Austropuccinia psidii MF-1, a brazilian biotype.</title>
        <authorList>
            <person name="Quecine M.C."/>
            <person name="Pachon D.M.R."/>
            <person name="Bonatelli M.L."/>
            <person name="Correr F.H."/>
            <person name="Franceschini L.M."/>
            <person name="Leite T.F."/>
            <person name="Margarido G.R.A."/>
            <person name="Almeida C.A."/>
            <person name="Ferrarezi J.A."/>
            <person name="Labate C.A."/>
        </authorList>
    </citation>
    <scope>NUCLEOTIDE SEQUENCE</scope>
    <source>
        <strain evidence="23">MF-1</strain>
    </source>
</reference>
<evidence type="ECO:0000256" key="6">
    <source>
        <dbReference type="ARBA" id="ARBA00022695"/>
    </source>
</evidence>
<evidence type="ECO:0000256" key="17">
    <source>
        <dbReference type="ARBA" id="ARBA00022932"/>
    </source>
</evidence>
<comment type="catalytic activity">
    <reaction evidence="21">
        <text>DNA(n) + a 2'-deoxyribonucleoside 5'-triphosphate = DNA(n+1) + diphosphate</text>
        <dbReference type="Rhea" id="RHEA:22508"/>
        <dbReference type="Rhea" id="RHEA-COMP:17339"/>
        <dbReference type="Rhea" id="RHEA-COMP:17340"/>
        <dbReference type="ChEBI" id="CHEBI:33019"/>
        <dbReference type="ChEBI" id="CHEBI:61560"/>
        <dbReference type="ChEBI" id="CHEBI:173112"/>
        <dbReference type="EC" id="2.7.7.7"/>
    </reaction>
</comment>
<comment type="caution">
    <text evidence="23">The sequence shown here is derived from an EMBL/GenBank/DDBJ whole genome shotgun (WGS) entry which is preliminary data.</text>
</comment>
<evidence type="ECO:0000256" key="8">
    <source>
        <dbReference type="ARBA" id="ARBA00022723"/>
    </source>
</evidence>
<dbReference type="Pfam" id="PF13976">
    <property type="entry name" value="gag_pre-integrs"/>
    <property type="match status" value="1"/>
</dbReference>
<dbReference type="InterPro" id="IPR036875">
    <property type="entry name" value="Znf_CCHC_sf"/>
</dbReference>
<keyword evidence="5" id="KW-0645">Protease</keyword>
<dbReference type="PROSITE" id="PS50994">
    <property type="entry name" value="INTEGRASE"/>
    <property type="match status" value="1"/>
</dbReference>
<evidence type="ECO:0000256" key="19">
    <source>
        <dbReference type="ARBA" id="ARBA00023172"/>
    </source>
</evidence>
<keyword evidence="10" id="KW-0255">Endonuclease</keyword>
<protein>
    <recommendedName>
        <fullName evidence="22">Integrase catalytic domain-containing protein</fullName>
    </recommendedName>
</protein>
<dbReference type="GO" id="GO:0003887">
    <property type="term" value="F:DNA-directed DNA polymerase activity"/>
    <property type="evidence" value="ECO:0007669"/>
    <property type="project" value="UniProtKB-KW"/>
</dbReference>
<evidence type="ECO:0000256" key="10">
    <source>
        <dbReference type="ARBA" id="ARBA00022759"/>
    </source>
</evidence>
<dbReference type="AlphaFoldDB" id="A0A9Q3HAF1"/>
<dbReference type="GO" id="GO:0003964">
    <property type="term" value="F:RNA-directed DNA polymerase activity"/>
    <property type="evidence" value="ECO:0007669"/>
    <property type="project" value="UniProtKB-KW"/>
</dbReference>
<keyword evidence="11" id="KW-0378">Hydrolase</keyword>
<dbReference type="EMBL" id="AVOT02012831">
    <property type="protein sequence ID" value="MBW0494935.1"/>
    <property type="molecule type" value="Genomic_DNA"/>
</dbReference>
<comment type="catalytic activity">
    <reaction evidence="20">
        <text>DNA(n) + a 2'-deoxyribonucleoside 5'-triphosphate = DNA(n+1) + diphosphate</text>
        <dbReference type="Rhea" id="RHEA:22508"/>
        <dbReference type="Rhea" id="RHEA-COMP:17339"/>
        <dbReference type="Rhea" id="RHEA-COMP:17340"/>
        <dbReference type="ChEBI" id="CHEBI:33019"/>
        <dbReference type="ChEBI" id="CHEBI:61560"/>
        <dbReference type="ChEBI" id="CHEBI:173112"/>
        <dbReference type="EC" id="2.7.7.49"/>
    </reaction>
</comment>
<dbReference type="CDD" id="cd09272">
    <property type="entry name" value="RNase_HI_RT_Ty1"/>
    <property type="match status" value="1"/>
</dbReference>
<accession>A0A9Q3HAF1</accession>
<dbReference type="GO" id="GO:0005634">
    <property type="term" value="C:nucleus"/>
    <property type="evidence" value="ECO:0007669"/>
    <property type="project" value="UniProtKB-ARBA"/>
</dbReference>
<organism evidence="23 24">
    <name type="scientific">Austropuccinia psidii MF-1</name>
    <dbReference type="NCBI Taxonomy" id="1389203"/>
    <lineage>
        <taxon>Eukaryota</taxon>
        <taxon>Fungi</taxon>
        <taxon>Dikarya</taxon>
        <taxon>Basidiomycota</taxon>
        <taxon>Pucciniomycotina</taxon>
        <taxon>Pucciniomycetes</taxon>
        <taxon>Pucciniales</taxon>
        <taxon>Sphaerophragmiaceae</taxon>
        <taxon>Austropuccinia</taxon>
    </lineage>
</organism>
<evidence type="ECO:0000259" key="22">
    <source>
        <dbReference type="PROSITE" id="PS50994"/>
    </source>
</evidence>
<dbReference type="SUPFAM" id="SSF57756">
    <property type="entry name" value="Retrovirus zinc finger-like domains"/>
    <property type="match status" value="1"/>
</dbReference>
<keyword evidence="13" id="KW-0460">Magnesium</keyword>
<evidence type="ECO:0000256" key="14">
    <source>
        <dbReference type="ARBA" id="ARBA00022884"/>
    </source>
</evidence>
<keyword evidence="4" id="KW-0507">mRNA processing</keyword>
<evidence type="ECO:0000313" key="23">
    <source>
        <dbReference type="EMBL" id="MBW0494935.1"/>
    </source>
</evidence>
<dbReference type="GO" id="GO:0006508">
    <property type="term" value="P:proteolysis"/>
    <property type="evidence" value="ECO:0007669"/>
    <property type="project" value="UniProtKB-KW"/>
</dbReference>
<evidence type="ECO:0000313" key="24">
    <source>
        <dbReference type="Proteomes" id="UP000765509"/>
    </source>
</evidence>
<evidence type="ECO:0000256" key="9">
    <source>
        <dbReference type="ARBA" id="ARBA00022741"/>
    </source>
</evidence>
<evidence type="ECO:0000256" key="13">
    <source>
        <dbReference type="ARBA" id="ARBA00022842"/>
    </source>
</evidence>
<dbReference type="SUPFAM" id="SSF53098">
    <property type="entry name" value="Ribonuclease H-like"/>
    <property type="match status" value="1"/>
</dbReference>
<dbReference type="GO" id="GO:0008270">
    <property type="term" value="F:zinc ion binding"/>
    <property type="evidence" value="ECO:0007669"/>
    <property type="project" value="InterPro"/>
</dbReference>
<keyword evidence="7" id="KW-0540">Nuclease</keyword>
<evidence type="ECO:0000256" key="18">
    <source>
        <dbReference type="ARBA" id="ARBA00023113"/>
    </source>
</evidence>
<keyword evidence="12" id="KW-0067">ATP-binding</keyword>
<dbReference type="GO" id="GO:0005524">
    <property type="term" value="F:ATP binding"/>
    <property type="evidence" value="ECO:0007669"/>
    <property type="project" value="UniProtKB-KW"/>
</dbReference>
<keyword evidence="16" id="KW-0695">RNA-directed DNA polymerase</keyword>
<dbReference type="Gene3D" id="3.30.420.10">
    <property type="entry name" value="Ribonuclease H-like superfamily/Ribonuclease H"/>
    <property type="match status" value="1"/>
</dbReference>
<evidence type="ECO:0000256" key="12">
    <source>
        <dbReference type="ARBA" id="ARBA00022840"/>
    </source>
</evidence>
<keyword evidence="2" id="KW-0815">Transposition</keyword>
<dbReference type="InterPro" id="IPR012337">
    <property type="entry name" value="RNaseH-like_sf"/>
</dbReference>